<dbReference type="SMART" id="SM01419">
    <property type="entry name" value="Thiol-ester_cl"/>
    <property type="match status" value="1"/>
</dbReference>
<dbReference type="Pfam" id="PF07677">
    <property type="entry name" value="A2M_recep"/>
    <property type="match status" value="1"/>
</dbReference>
<dbReference type="Gene3D" id="2.60.120.1540">
    <property type="match status" value="1"/>
</dbReference>
<reference evidence="11" key="1">
    <citation type="submission" date="2019-01" db="EMBL/GenBank/DDBJ databases">
        <title>DjA2M participates in the hemolytic reactions activated by the alternative complement-like pathway in planarian (Dugesia japonica).</title>
        <authorList>
            <person name="Gao L."/>
        </authorList>
    </citation>
    <scope>NUCLEOTIDE SEQUENCE</scope>
</reference>
<sequence>MIKYRFSSFILVLDVLDMKLLISLTILILFSTESFGIKDFYFITTPNLLLVEAPHQFNVHTSTDLVLTIDSIHTPSKINHQSSNYIIQKGFDSIPYYVPFIGSHVGSKITLNFLGDFCSDLLKCKSVTNVTGNFINETREIGLIDKNFIIFAETDKPIYKPGEKIKFRFMPIYPTNLMREPEDIGDQKEIILNKNNKFEWVLVKDKNMSQIFELIFIENPTGARVAQWINVSLAKAMDLRYQLTNDPVFGTWKSKATFDGQEELIQFEVKRYVLPRFVVTVNPPKEILANQKSIGFKVCSKYSTGKTMKAQIHGTFCMHHTDKTRNCEYFKSTLLKQSCNRIDIDTKSIFNLKSKSRFTRTKSVINVTVIENGTSSVVSKVVEGSGIMYTSFAIKFVSKLYYKPGLPYFGQLKLVRHNNKPASNINVSIDLENWAYGQGWGFHRIYTSNKEGIVDFIVPNIPLEQSVTVRVNEVSNDIKAPMSAATLYQSIANWESVDKYYMQFLPLNSKVKCPDDLNLTIVTNYDISEINMYVQIFSRGRITDMIEYPSIPVKCFPRNDFFGHYECVNGTVLVCLPGWKGGNCREPICVGGCLNGACVEPNKCICKAYWKGENCDQCIIAPYCKNGYCKNGNDCKCYPGWQSFDCSKKGPKVHSYENYSTIMPTSVKQTEIKKFEKQTVFERIITVPLLKNMGPDVHIIIYFITPNNEVVADSIELSNGLKNCSHLGGGKFKFDRKTTVPKTKVVLTLDPGVKDSSCSVRIADIALSQFGKSSNVDLAYLIQKLINLNHKITVDNRFSFGTKRLCVSKDRVKKSIWPGYRSGYDSRKVLATSGFTAITNARIINAKCLLFAARGSVNKDRVVATYVQKTLKTEVNKKIRENFPESWLFAYFNKTNKLLNLTVPDSMTTWKADAYCMTERGLWIAPTQKLKVILPFFANIYVPYSIKLDEQLSVPVKIFNYASACYEIYVKINVESEEINVIGLKSFTLCVCSNDEKTLYFKIQPKIIGKLNITVDSISKYSTFCSEDQLKTNIEMSDSIRRQLLVEPSGVPTETTFSELICNKNEQLGIVNVFTIPTTIVPGSLRSYVTFNGDVMGQTFDNLDKLVKMPYGCGEQNMVAVVPSIYVLEYLTNLKIVNPILISKAEGYIINGYNRQLLYKHEDGSFSAFGKSDKAGSTWLTAFVLRSFNAANKYVKLNSSMLTDAVKYLEKMQQNNGCFKENGKLFSSTMAGGVKKNDNTDEALLTAYVLISLKDIKSKTIKIDKAIKCITANISQNPSNYRLALSAYALSIYQNSSNATENVIQQLRTQATEIGRYRYWLFDKDAMEESKTTSSDIETTGYALLAMQNSQSLFDSLKTIYWLSNQRNSLGGYYSTQDTVVALSVLATFAETIGLSNNVNLNLSITLNNEKNYNDLITTDNRLVSRTFNLGAENISYISIKTNGTGCVSVQLISLYNIQKLYSAKETFKLSVKPEIISVEQCNIRKIKICFSYLRRDKDSNMILLIINYPSGWELTEDEEKSVKLQITTPLNRIDFQKSKMELYYDAFSYNDAGKDSCFRFQLEEKSKISNLQPSLIKLMDYYNPDIYTETSYSMFNKDCNSSDVKIPEIPKVLLCPICVNDSLESTVNFIQSICQSWFQGFVTDDEDGIKNRIIYESKQSFFNEWKLDIEPMNCSCLKTWKNLNNSFIVLSSKWKYLSEKLILSNDSVMYPINTLYSSFKYDLQNQCRMAKNLYMMMNRLLPDFANKTEQNNSCPSCILGSNYYFKIQNLTSWYCANYTDWNLTISYLSPIITGILKNNISSINVEIEFSNRFCYCFEQIRDLKKSFRIVDLKNQIPVIDNKSNKPFKLLLNNDYEVIENNVFLWNKHIKCGK</sequence>
<dbReference type="Gene3D" id="2.60.40.690">
    <property type="entry name" value="Alpha-macroglobulin, receptor-binding domain"/>
    <property type="match status" value="1"/>
</dbReference>
<dbReference type="InterPro" id="IPR040839">
    <property type="entry name" value="MG4"/>
</dbReference>
<dbReference type="Pfam" id="PF07678">
    <property type="entry name" value="TED_complement"/>
    <property type="match status" value="1"/>
</dbReference>
<dbReference type="Pfam" id="PF07703">
    <property type="entry name" value="A2M_BRD"/>
    <property type="match status" value="1"/>
</dbReference>
<dbReference type="InterPro" id="IPR011626">
    <property type="entry name" value="Alpha-macroglobulin_TED"/>
</dbReference>
<dbReference type="Pfam" id="PF01414">
    <property type="entry name" value="DSL"/>
    <property type="match status" value="1"/>
</dbReference>
<evidence type="ECO:0000256" key="2">
    <source>
        <dbReference type="ARBA" id="ARBA00010952"/>
    </source>
</evidence>
<dbReference type="SUPFAM" id="SSF81296">
    <property type="entry name" value="E set domains"/>
    <property type="match status" value="1"/>
</dbReference>
<dbReference type="Gene3D" id="2.60.40.10">
    <property type="entry name" value="Immunoglobulins"/>
    <property type="match status" value="2"/>
</dbReference>
<dbReference type="PANTHER" id="PTHR11412">
    <property type="entry name" value="MACROGLOBULIN / COMPLEMENT"/>
    <property type="match status" value="1"/>
</dbReference>
<dbReference type="SMR" id="A0A4Y6HTR9"/>
<comment type="similarity">
    <text evidence="2">Belongs to the protease inhibitor I39 (alpha-2-macroglobulin) family.</text>
</comment>
<proteinExistence type="evidence at transcript level"/>
<evidence type="ECO:0000256" key="7">
    <source>
        <dbReference type="ARBA" id="ARBA00022737"/>
    </source>
</evidence>
<dbReference type="PROSITE" id="PS00022">
    <property type="entry name" value="EGF_1"/>
    <property type="match status" value="1"/>
</dbReference>
<dbReference type="GO" id="GO:0016020">
    <property type="term" value="C:membrane"/>
    <property type="evidence" value="ECO:0007669"/>
    <property type="project" value="InterPro"/>
</dbReference>
<dbReference type="InterPro" id="IPR000742">
    <property type="entry name" value="EGF"/>
</dbReference>
<dbReference type="InterPro" id="IPR001599">
    <property type="entry name" value="Macroglobln_a2"/>
</dbReference>
<dbReference type="InterPro" id="IPR014756">
    <property type="entry name" value="Ig_E-set"/>
</dbReference>
<dbReference type="GO" id="GO:0005615">
    <property type="term" value="C:extracellular space"/>
    <property type="evidence" value="ECO:0007669"/>
    <property type="project" value="InterPro"/>
</dbReference>
<dbReference type="EMBL" id="MK416168">
    <property type="protein sequence ID" value="QDF60598.1"/>
    <property type="molecule type" value="mRNA"/>
</dbReference>
<evidence type="ECO:0000256" key="3">
    <source>
        <dbReference type="ARBA" id="ARBA00022473"/>
    </source>
</evidence>
<feature type="domain" description="EGF-like" evidence="10">
    <location>
        <begin position="604"/>
        <end position="615"/>
    </location>
</feature>
<dbReference type="PROSITE" id="PS00477">
    <property type="entry name" value="ALPHA_2_MACROGLOBULIN"/>
    <property type="match status" value="1"/>
</dbReference>
<evidence type="ECO:0000259" key="10">
    <source>
        <dbReference type="PROSITE" id="PS00022"/>
    </source>
</evidence>
<dbReference type="InterPro" id="IPR001774">
    <property type="entry name" value="DSL"/>
</dbReference>
<dbReference type="InterPro" id="IPR008930">
    <property type="entry name" value="Terpenoid_cyclase/PrenylTrfase"/>
</dbReference>
<dbReference type="InterPro" id="IPR041555">
    <property type="entry name" value="MG3"/>
</dbReference>
<protein>
    <submittedName>
        <fullName evidence="11">Alpha-2-macroglobulin</fullName>
    </submittedName>
</protein>
<keyword evidence="8" id="KW-0722">Serine protease inhibitor</keyword>
<evidence type="ECO:0000256" key="6">
    <source>
        <dbReference type="ARBA" id="ARBA00022690"/>
    </source>
</evidence>
<comment type="subcellular location">
    <subcellularLocation>
        <location evidence="1">Secreted</location>
    </subcellularLocation>
</comment>
<dbReference type="InterPro" id="IPR036595">
    <property type="entry name" value="A-macroglobulin_rcpt-bd_sf"/>
</dbReference>
<dbReference type="Pfam" id="PF17789">
    <property type="entry name" value="MG4"/>
    <property type="match status" value="1"/>
</dbReference>
<dbReference type="InterPro" id="IPR019742">
    <property type="entry name" value="MacrogloblnA2_CS"/>
</dbReference>
<dbReference type="InterPro" id="IPR047565">
    <property type="entry name" value="Alpha-macroglob_thiol-ester_cl"/>
</dbReference>
<dbReference type="Gene3D" id="2.10.25.140">
    <property type="match status" value="1"/>
</dbReference>
<dbReference type="SMART" id="SM01360">
    <property type="entry name" value="A2M"/>
    <property type="match status" value="1"/>
</dbReference>
<keyword evidence="3" id="KW-0217">Developmental protein</keyword>
<evidence type="ECO:0000256" key="5">
    <source>
        <dbReference type="ARBA" id="ARBA00022536"/>
    </source>
</evidence>
<evidence type="ECO:0000313" key="11">
    <source>
        <dbReference type="EMBL" id="QDF60598.1"/>
    </source>
</evidence>
<dbReference type="InterPro" id="IPR009048">
    <property type="entry name" value="A-macroglobulin_rcpt-bd"/>
</dbReference>
<dbReference type="Gene3D" id="2.10.25.10">
    <property type="entry name" value="Laminin"/>
    <property type="match status" value="1"/>
</dbReference>
<dbReference type="Gene3D" id="2.20.130.20">
    <property type="match status" value="1"/>
</dbReference>
<evidence type="ECO:0000256" key="8">
    <source>
        <dbReference type="ARBA" id="ARBA00022900"/>
    </source>
</evidence>
<dbReference type="GO" id="GO:0004867">
    <property type="term" value="F:serine-type endopeptidase inhibitor activity"/>
    <property type="evidence" value="ECO:0007669"/>
    <property type="project" value="UniProtKB-KW"/>
</dbReference>
<dbReference type="Gene3D" id="2.60.40.1940">
    <property type="match status" value="1"/>
</dbReference>
<evidence type="ECO:0000256" key="4">
    <source>
        <dbReference type="ARBA" id="ARBA00022525"/>
    </source>
</evidence>
<accession>A0A4Y6HTR9</accession>
<dbReference type="GO" id="GO:0007154">
    <property type="term" value="P:cell communication"/>
    <property type="evidence" value="ECO:0007669"/>
    <property type="project" value="InterPro"/>
</dbReference>
<dbReference type="InterPro" id="IPR050473">
    <property type="entry name" value="A2M/Complement_sys"/>
</dbReference>
<keyword evidence="7" id="KW-0677">Repeat</keyword>
<dbReference type="SUPFAM" id="SSF49410">
    <property type="entry name" value="Alpha-macroglobulin receptor domain"/>
    <property type="match status" value="1"/>
</dbReference>
<keyword evidence="5" id="KW-0245">EGF-like domain</keyword>
<evidence type="ECO:0000256" key="9">
    <source>
        <dbReference type="ARBA" id="ARBA00023157"/>
    </source>
</evidence>
<dbReference type="Pfam" id="PF17791">
    <property type="entry name" value="MG3"/>
    <property type="match status" value="1"/>
</dbReference>
<dbReference type="Gene3D" id="2.60.40.1930">
    <property type="match status" value="1"/>
</dbReference>
<dbReference type="InterPro" id="IPR013783">
    <property type="entry name" value="Ig-like_fold"/>
</dbReference>
<keyword evidence="4" id="KW-0964">Secreted</keyword>
<name>A0A4Y6HTR9_DUGJA</name>
<dbReference type="PANTHER" id="PTHR11412:SF171">
    <property type="entry name" value="PREGNANCY ZONE PROTEIN-LIKE PROTEIN"/>
    <property type="match status" value="1"/>
</dbReference>
<dbReference type="InterPro" id="IPR011625">
    <property type="entry name" value="A2M_N_BRD"/>
</dbReference>
<dbReference type="SMART" id="SM01361">
    <property type="entry name" value="A2M_recep"/>
    <property type="match status" value="1"/>
</dbReference>
<dbReference type="SUPFAM" id="SSF48239">
    <property type="entry name" value="Terpenoid cyclases/Protein prenyltransferases"/>
    <property type="match status" value="1"/>
</dbReference>
<dbReference type="Pfam" id="PF00207">
    <property type="entry name" value="A2M"/>
    <property type="match status" value="1"/>
</dbReference>
<keyword evidence="9" id="KW-1015">Disulfide bond</keyword>
<dbReference type="Gene3D" id="1.50.10.20">
    <property type="match status" value="1"/>
</dbReference>
<evidence type="ECO:0000256" key="1">
    <source>
        <dbReference type="ARBA" id="ARBA00004613"/>
    </source>
</evidence>
<organism evidence="11">
    <name type="scientific">Dugesia japonica</name>
    <name type="common">Planarian</name>
    <dbReference type="NCBI Taxonomy" id="6161"/>
    <lineage>
        <taxon>Eukaryota</taxon>
        <taxon>Metazoa</taxon>
        <taxon>Spiralia</taxon>
        <taxon>Lophotrochozoa</taxon>
        <taxon>Platyhelminthes</taxon>
        <taxon>Rhabditophora</taxon>
        <taxon>Seriata</taxon>
        <taxon>Tricladida</taxon>
        <taxon>Continenticola</taxon>
        <taxon>Geoplanoidea</taxon>
        <taxon>Dugesiidae</taxon>
        <taxon>Dugesia</taxon>
    </lineage>
</organism>
<keyword evidence="6" id="KW-0646">Protease inhibitor</keyword>